<organism evidence="7 8">
    <name type="scientific">Sulfobacillus harzensis</name>
    <dbReference type="NCBI Taxonomy" id="2729629"/>
    <lineage>
        <taxon>Bacteria</taxon>
        <taxon>Bacillati</taxon>
        <taxon>Bacillota</taxon>
        <taxon>Clostridia</taxon>
        <taxon>Eubacteriales</taxon>
        <taxon>Clostridiales Family XVII. Incertae Sedis</taxon>
        <taxon>Sulfobacillus</taxon>
    </lineage>
</organism>
<evidence type="ECO:0000256" key="2">
    <source>
        <dbReference type="ARBA" id="ARBA00022630"/>
    </source>
</evidence>
<dbReference type="EMBL" id="JABBVZ010000197">
    <property type="protein sequence ID" value="NMP25009.1"/>
    <property type="molecule type" value="Genomic_DNA"/>
</dbReference>
<reference evidence="7 8" key="1">
    <citation type="submission" date="2020-04" db="EMBL/GenBank/DDBJ databases">
        <authorList>
            <person name="Zhang R."/>
            <person name="Schippers A."/>
        </authorList>
    </citation>
    <scope>NUCLEOTIDE SEQUENCE [LARGE SCALE GENOMIC DNA]</scope>
    <source>
        <strain evidence="7 8">DSM 109850</strain>
    </source>
</reference>
<dbReference type="PANTHER" id="PTHR43104:SF2">
    <property type="entry name" value="L-2-HYDROXYGLUTARATE DEHYDROGENASE, MITOCHONDRIAL"/>
    <property type="match status" value="1"/>
</dbReference>
<dbReference type="GO" id="GO:0047545">
    <property type="term" value="F:(S)-2-hydroxyglutarate dehydrogenase activity"/>
    <property type="evidence" value="ECO:0007669"/>
    <property type="project" value="TreeGrafter"/>
</dbReference>
<sequence>QPYQRGDFFLNCQSPPKSHLYRTLLERESEIASHQTGRNSGVIHAGVYYRPGSLKAQLTQRGRTLLFAFLDAYGIPYQLSGKLIVAVSPDELPRLYALYRTAQTNQVPGLTLLEHDAMREVEPHVVGQLAIHSPKTGIVFFPDVANKLRDLLQAAGHHVQTGTTVTRMVPEGGWVRVHTNHGAILCRHVIAAAGIQSDKLAEGAGLNDPTRMVPFRGDYLVLSPAKDSLVRSLIYPVPDPRLPFLGVHFTRRLREKEVWIGPNAVLAFDRMRPGRGVFNLPDFFSTVTFPGFWRLARHHWRTAIGEWYRDHWAEAYLRLAQRYIPELQPTDVHWGPSGIRAQLVDNQGGLLDDFRFLGNDRLMFVLNAPSPGATSALAIGEYVVEHAAQQFGWTLGPRRL</sequence>
<comment type="caution">
    <text evidence="7">The sequence shown here is derived from an EMBL/GenBank/DDBJ whole genome shotgun (WGS) entry which is preliminary data.</text>
</comment>
<gene>
    <name evidence="7" type="primary">lhgO</name>
    <name evidence="7" type="ORF">HIJ39_22135</name>
</gene>
<evidence type="ECO:0000256" key="4">
    <source>
        <dbReference type="ARBA" id="ARBA00023002"/>
    </source>
</evidence>
<feature type="domain" description="FAD dependent oxidoreductase" evidence="6">
    <location>
        <begin position="23"/>
        <end position="385"/>
    </location>
</feature>
<evidence type="ECO:0000256" key="1">
    <source>
        <dbReference type="ARBA" id="ARBA00001974"/>
    </source>
</evidence>
<dbReference type="EC" id="1.1.3.-" evidence="7"/>
<comment type="cofactor">
    <cofactor evidence="1">
        <name>FAD</name>
        <dbReference type="ChEBI" id="CHEBI:57692"/>
    </cofactor>
</comment>
<dbReference type="SUPFAM" id="SSF51905">
    <property type="entry name" value="FAD/NAD(P)-binding domain"/>
    <property type="match status" value="1"/>
</dbReference>
<dbReference type="InterPro" id="IPR036188">
    <property type="entry name" value="FAD/NAD-bd_sf"/>
</dbReference>
<keyword evidence="8" id="KW-1185">Reference proteome</keyword>
<protein>
    <submittedName>
        <fullName evidence="7">L-2-hydroxyglutarate oxidase</fullName>
        <ecNumber evidence="7">1.1.3.-</ecNumber>
    </submittedName>
</protein>
<dbReference type="Proteomes" id="UP000533476">
    <property type="component" value="Unassembled WGS sequence"/>
</dbReference>
<evidence type="ECO:0000313" key="8">
    <source>
        <dbReference type="Proteomes" id="UP000533476"/>
    </source>
</evidence>
<dbReference type="Pfam" id="PF01266">
    <property type="entry name" value="DAO"/>
    <property type="match status" value="1"/>
</dbReference>
<evidence type="ECO:0000259" key="6">
    <source>
        <dbReference type="Pfam" id="PF01266"/>
    </source>
</evidence>
<keyword evidence="3" id="KW-0274">FAD</keyword>
<dbReference type="NCBIfam" id="NF008726">
    <property type="entry name" value="PRK11728.1"/>
    <property type="match status" value="1"/>
</dbReference>
<dbReference type="Gene3D" id="3.50.50.60">
    <property type="entry name" value="FAD/NAD(P)-binding domain"/>
    <property type="match status" value="1"/>
</dbReference>
<evidence type="ECO:0000256" key="3">
    <source>
        <dbReference type="ARBA" id="ARBA00022827"/>
    </source>
</evidence>
<keyword evidence="2" id="KW-0285">Flavoprotein</keyword>
<keyword evidence="4 7" id="KW-0560">Oxidoreductase</keyword>
<dbReference type="PANTHER" id="PTHR43104">
    <property type="entry name" value="L-2-HYDROXYGLUTARATE DEHYDROGENASE, MITOCHONDRIAL"/>
    <property type="match status" value="1"/>
</dbReference>
<evidence type="ECO:0000256" key="5">
    <source>
        <dbReference type="ARBA" id="ARBA00037941"/>
    </source>
</evidence>
<evidence type="ECO:0000313" key="7">
    <source>
        <dbReference type="EMBL" id="NMP25009.1"/>
    </source>
</evidence>
<dbReference type="Gene3D" id="3.30.9.10">
    <property type="entry name" value="D-Amino Acid Oxidase, subunit A, domain 2"/>
    <property type="match status" value="1"/>
</dbReference>
<dbReference type="RefSeq" id="WP_169103210.1">
    <property type="nucleotide sequence ID" value="NZ_JABBVZ010000197.1"/>
</dbReference>
<dbReference type="AlphaFoldDB" id="A0A7Y0Q660"/>
<proteinExistence type="inferred from homology"/>
<name>A0A7Y0Q660_9FIRM</name>
<comment type="similarity">
    <text evidence="5">Belongs to the L2HGDH family.</text>
</comment>
<dbReference type="InterPro" id="IPR006076">
    <property type="entry name" value="FAD-dep_OxRdtase"/>
</dbReference>
<accession>A0A7Y0Q660</accession>
<feature type="non-terminal residue" evidence="7">
    <location>
        <position position="1"/>
    </location>
</feature>